<organism evidence="1 2">
    <name type="scientific">Azoarcus indigens</name>
    <dbReference type="NCBI Taxonomy" id="29545"/>
    <lineage>
        <taxon>Bacteria</taxon>
        <taxon>Pseudomonadati</taxon>
        <taxon>Pseudomonadota</taxon>
        <taxon>Betaproteobacteria</taxon>
        <taxon>Rhodocyclales</taxon>
        <taxon>Zoogloeaceae</taxon>
        <taxon>Azoarcus</taxon>
    </lineage>
</organism>
<accession>A0A4R6DQ07</accession>
<evidence type="ECO:0000313" key="2">
    <source>
        <dbReference type="Proteomes" id="UP000295129"/>
    </source>
</evidence>
<sequence length="130" mass="14227">MPLPLDSEREIAARLVVLTLIADGELASREVEALERHHIAELLGVPGDVLVSAVAAHCQGLLARDGSPLRVLDLEQTERLLDSVRDPALRIITCRAMLVLSKADGRITLPEQTLLRHALTRWGLTLEDVS</sequence>
<dbReference type="SUPFAM" id="SSF158682">
    <property type="entry name" value="TerB-like"/>
    <property type="match status" value="1"/>
</dbReference>
<dbReference type="Proteomes" id="UP000295129">
    <property type="component" value="Unassembled WGS sequence"/>
</dbReference>
<keyword evidence="2" id="KW-1185">Reference proteome</keyword>
<dbReference type="EMBL" id="SNVV01000022">
    <property type="protein sequence ID" value="TDN47116.1"/>
    <property type="molecule type" value="Genomic_DNA"/>
</dbReference>
<comment type="caution">
    <text evidence="1">The sequence shown here is derived from an EMBL/GenBank/DDBJ whole genome shotgun (WGS) entry which is preliminary data.</text>
</comment>
<dbReference type="Gene3D" id="1.10.3680.10">
    <property type="entry name" value="TerB-like"/>
    <property type="match status" value="1"/>
</dbReference>
<reference evidence="1 2" key="1">
    <citation type="submission" date="2019-03" db="EMBL/GenBank/DDBJ databases">
        <title>Genomic Encyclopedia of Type Strains, Phase IV (KMG-IV): sequencing the most valuable type-strain genomes for metagenomic binning, comparative biology and taxonomic classification.</title>
        <authorList>
            <person name="Goeker M."/>
        </authorList>
    </citation>
    <scope>NUCLEOTIDE SEQUENCE [LARGE SCALE GENOMIC DNA]</scope>
    <source>
        <strain evidence="1 2">DSM 12121</strain>
    </source>
</reference>
<dbReference type="InterPro" id="IPR029024">
    <property type="entry name" value="TerB-like"/>
</dbReference>
<gene>
    <name evidence="1" type="ORF">C7389_12273</name>
</gene>
<protein>
    <recommendedName>
        <fullName evidence="3">Tellurite resistance protein TerB</fullName>
    </recommendedName>
</protein>
<dbReference type="RefSeq" id="WP_133594411.1">
    <property type="nucleotide sequence ID" value="NZ_SNVV01000022.1"/>
</dbReference>
<evidence type="ECO:0000313" key="1">
    <source>
        <dbReference type="EMBL" id="TDN47116.1"/>
    </source>
</evidence>
<dbReference type="AlphaFoldDB" id="A0A4R6DQ07"/>
<dbReference type="OrthoDB" id="8526975at2"/>
<evidence type="ECO:0008006" key="3">
    <source>
        <dbReference type="Google" id="ProtNLM"/>
    </source>
</evidence>
<name>A0A4R6DQ07_9RHOO</name>
<proteinExistence type="predicted"/>